<dbReference type="Gene3D" id="1.10.3090.10">
    <property type="entry name" value="cca-adding enzyme, domain 2"/>
    <property type="match status" value="1"/>
</dbReference>
<evidence type="ECO:0000256" key="4">
    <source>
        <dbReference type="ARBA" id="ARBA00022695"/>
    </source>
</evidence>
<reference evidence="13" key="1">
    <citation type="submission" date="2018-05" db="EMBL/GenBank/DDBJ databases">
        <authorList>
            <person name="Lanie J.A."/>
            <person name="Ng W.-L."/>
            <person name="Kazmierczak K.M."/>
            <person name="Andrzejewski T.M."/>
            <person name="Davidsen T.M."/>
            <person name="Wayne K.J."/>
            <person name="Tettelin H."/>
            <person name="Glass J.I."/>
            <person name="Rusch D."/>
            <person name="Podicherti R."/>
            <person name="Tsui H.-C.T."/>
            <person name="Winkler M.E."/>
        </authorList>
    </citation>
    <scope>NUCLEOTIDE SEQUENCE</scope>
</reference>
<evidence type="ECO:0000256" key="8">
    <source>
        <dbReference type="ARBA" id="ARBA00022840"/>
    </source>
</evidence>
<dbReference type="CDD" id="cd05398">
    <property type="entry name" value="NT_ClassII-CCAase"/>
    <property type="match status" value="1"/>
</dbReference>
<dbReference type="EMBL" id="UINC01030829">
    <property type="protein sequence ID" value="SVB15850.1"/>
    <property type="molecule type" value="Genomic_DNA"/>
</dbReference>
<evidence type="ECO:0000313" key="13">
    <source>
        <dbReference type="EMBL" id="SVB15850.1"/>
    </source>
</evidence>
<evidence type="ECO:0000256" key="9">
    <source>
        <dbReference type="ARBA" id="ARBA00022842"/>
    </source>
</evidence>
<dbReference type="GO" id="GO:0005524">
    <property type="term" value="F:ATP binding"/>
    <property type="evidence" value="ECO:0007669"/>
    <property type="project" value="UniProtKB-KW"/>
</dbReference>
<dbReference type="InterPro" id="IPR043519">
    <property type="entry name" value="NT_sf"/>
</dbReference>
<dbReference type="PANTHER" id="PTHR47545">
    <property type="entry name" value="MULTIFUNCTIONAL CCA PROTEIN"/>
    <property type="match status" value="1"/>
</dbReference>
<feature type="domain" description="Poly A polymerase head" evidence="11">
    <location>
        <begin position="3"/>
        <end position="122"/>
    </location>
</feature>
<dbReference type="GO" id="GO:0046872">
    <property type="term" value="F:metal ion binding"/>
    <property type="evidence" value="ECO:0007669"/>
    <property type="project" value="UniProtKB-KW"/>
</dbReference>
<comment type="cofactor">
    <cofactor evidence="1">
        <name>Mg(2+)</name>
        <dbReference type="ChEBI" id="CHEBI:18420"/>
    </cofactor>
</comment>
<evidence type="ECO:0000256" key="1">
    <source>
        <dbReference type="ARBA" id="ARBA00001946"/>
    </source>
</evidence>
<keyword evidence="7" id="KW-0692">RNA repair</keyword>
<dbReference type="PANTHER" id="PTHR47545:SF1">
    <property type="entry name" value="MULTIFUNCTIONAL CCA PROTEIN"/>
    <property type="match status" value="1"/>
</dbReference>
<keyword evidence="2" id="KW-0808">Transferase</keyword>
<accession>A0A382BPS9</accession>
<dbReference type="PIRSF" id="PIRSF000813">
    <property type="entry name" value="CCA_bact"/>
    <property type="match status" value="1"/>
</dbReference>
<feature type="domain" description="tRNA nucleotidyltransferase/poly(A) polymerase RNA and SrmB- binding" evidence="12">
    <location>
        <begin position="149"/>
        <end position="211"/>
    </location>
</feature>
<dbReference type="InterPro" id="IPR012006">
    <property type="entry name" value="CCA_bact"/>
</dbReference>
<dbReference type="InterPro" id="IPR050124">
    <property type="entry name" value="tRNA_CCA-adding_enzyme"/>
</dbReference>
<evidence type="ECO:0000256" key="6">
    <source>
        <dbReference type="ARBA" id="ARBA00022741"/>
    </source>
</evidence>
<keyword evidence="10" id="KW-0694">RNA-binding</keyword>
<dbReference type="SUPFAM" id="SSF81891">
    <property type="entry name" value="Poly A polymerase C-terminal region-like"/>
    <property type="match status" value="1"/>
</dbReference>
<keyword evidence="6" id="KW-0547">Nucleotide-binding</keyword>
<dbReference type="GO" id="GO:0003723">
    <property type="term" value="F:RNA binding"/>
    <property type="evidence" value="ECO:0007669"/>
    <property type="project" value="UniProtKB-KW"/>
</dbReference>
<dbReference type="Pfam" id="PF01743">
    <property type="entry name" value="PolyA_pol"/>
    <property type="match status" value="1"/>
</dbReference>
<evidence type="ECO:0000256" key="2">
    <source>
        <dbReference type="ARBA" id="ARBA00022679"/>
    </source>
</evidence>
<dbReference type="InterPro" id="IPR002646">
    <property type="entry name" value="PolA_pol_head_dom"/>
</dbReference>
<evidence type="ECO:0008006" key="14">
    <source>
        <dbReference type="Google" id="ProtNLM"/>
    </source>
</evidence>
<keyword evidence="4" id="KW-0548">Nucleotidyltransferase</keyword>
<gene>
    <name evidence="13" type="ORF">METZ01_LOCUS168704</name>
</gene>
<dbReference type="InterPro" id="IPR032828">
    <property type="entry name" value="PolyA_RNA-bd"/>
</dbReference>
<sequence length="383" mass="43798">MNVYLVGGAVRDRLLGLTTQEKDWVVINATPSDLKSLGYKQVGKSFPVFIHPKTGEEYALARKETKSGKGYYGFKIDSNPNVTLEEDLNRRDLTINAIAVDNKGQIIDPFNGQKDLSNRVLRHVSAAFVEDPLRVLRVSRFKAKLHDLNFEIAPETKKLLEEIVESGELKTLIPERIWQETYKALCEPRFDQYFQTLIDLRALNQVFPEITHMNSDFSENHIVQTAIKKEVSPRIKFCSIFLVMLEDNHQSLKDTVTAMQKRINIPNDFKNLVLLVENIYPMLFSTDSNAKKEFSAEQCLNIIEKLDALRKPSNLEEVLEVISLKKDYSNIETTVSLIRKSLVLAQSVKINNLQEDGLEGSVIGEKLRELRLNKIKEELKHPT</sequence>
<dbReference type="AlphaFoldDB" id="A0A382BPS9"/>
<dbReference type="Pfam" id="PF12627">
    <property type="entry name" value="PolyA_pol_RNAbd"/>
    <property type="match status" value="1"/>
</dbReference>
<evidence type="ECO:0000259" key="12">
    <source>
        <dbReference type="Pfam" id="PF12627"/>
    </source>
</evidence>
<dbReference type="SUPFAM" id="SSF81301">
    <property type="entry name" value="Nucleotidyltransferase"/>
    <property type="match status" value="1"/>
</dbReference>
<dbReference type="Gene3D" id="3.30.460.10">
    <property type="entry name" value="Beta Polymerase, domain 2"/>
    <property type="match status" value="1"/>
</dbReference>
<evidence type="ECO:0000256" key="5">
    <source>
        <dbReference type="ARBA" id="ARBA00022723"/>
    </source>
</evidence>
<evidence type="ECO:0000256" key="10">
    <source>
        <dbReference type="ARBA" id="ARBA00022884"/>
    </source>
</evidence>
<keyword evidence="9" id="KW-0460">Magnesium</keyword>
<evidence type="ECO:0000256" key="3">
    <source>
        <dbReference type="ARBA" id="ARBA00022694"/>
    </source>
</evidence>
<evidence type="ECO:0000256" key="7">
    <source>
        <dbReference type="ARBA" id="ARBA00022800"/>
    </source>
</evidence>
<organism evidence="13">
    <name type="scientific">marine metagenome</name>
    <dbReference type="NCBI Taxonomy" id="408172"/>
    <lineage>
        <taxon>unclassified sequences</taxon>
        <taxon>metagenomes</taxon>
        <taxon>ecological metagenomes</taxon>
    </lineage>
</organism>
<keyword evidence="5" id="KW-0479">Metal-binding</keyword>
<name>A0A382BPS9_9ZZZZ</name>
<evidence type="ECO:0000259" key="11">
    <source>
        <dbReference type="Pfam" id="PF01743"/>
    </source>
</evidence>
<proteinExistence type="predicted"/>
<dbReference type="GO" id="GO:0042245">
    <property type="term" value="P:RNA repair"/>
    <property type="evidence" value="ECO:0007669"/>
    <property type="project" value="UniProtKB-KW"/>
</dbReference>
<dbReference type="GO" id="GO:0001680">
    <property type="term" value="P:tRNA 3'-terminal CCA addition"/>
    <property type="evidence" value="ECO:0007669"/>
    <property type="project" value="InterPro"/>
</dbReference>
<keyword evidence="8" id="KW-0067">ATP-binding</keyword>
<protein>
    <recommendedName>
        <fullName evidence="14">Poly A polymerase head domain-containing protein</fullName>
    </recommendedName>
</protein>
<keyword evidence="3" id="KW-0819">tRNA processing</keyword>
<dbReference type="GO" id="GO:0004810">
    <property type="term" value="F:CCA tRNA nucleotidyltransferase activity"/>
    <property type="evidence" value="ECO:0007669"/>
    <property type="project" value="InterPro"/>
</dbReference>